<feature type="compositionally biased region" description="Low complexity" evidence="1">
    <location>
        <begin position="65"/>
        <end position="79"/>
    </location>
</feature>
<gene>
    <name evidence="3" type="ORF">FHW18_005051</name>
</gene>
<organism evidence="3 4">
    <name type="scientific">Pigmentiphaga litoralis</name>
    <dbReference type="NCBI Taxonomy" id="516702"/>
    <lineage>
        <taxon>Bacteria</taxon>
        <taxon>Pseudomonadati</taxon>
        <taxon>Pseudomonadota</taxon>
        <taxon>Betaproteobacteria</taxon>
        <taxon>Burkholderiales</taxon>
        <taxon>Alcaligenaceae</taxon>
        <taxon>Pigmentiphaga</taxon>
    </lineage>
</organism>
<dbReference type="InterPro" id="IPR052563">
    <property type="entry name" value="FliK"/>
</dbReference>
<evidence type="ECO:0000313" key="3">
    <source>
        <dbReference type="EMBL" id="NYE85732.1"/>
    </source>
</evidence>
<dbReference type="Proteomes" id="UP000542125">
    <property type="component" value="Unassembled WGS sequence"/>
</dbReference>
<proteinExistence type="predicted"/>
<protein>
    <submittedName>
        <fullName evidence="3">Flagellar hook-length control protein FliK</fullName>
    </submittedName>
</protein>
<feature type="region of interest" description="Disordered" evidence="1">
    <location>
        <begin position="111"/>
        <end position="130"/>
    </location>
</feature>
<feature type="region of interest" description="Disordered" evidence="1">
    <location>
        <begin position="458"/>
        <end position="482"/>
    </location>
</feature>
<dbReference type="PANTHER" id="PTHR37533:SF2">
    <property type="entry name" value="FLAGELLAR HOOK-LENGTH CONTROL PROTEIN"/>
    <property type="match status" value="1"/>
</dbReference>
<dbReference type="Pfam" id="PF02120">
    <property type="entry name" value="Flg_hook"/>
    <property type="match status" value="1"/>
</dbReference>
<dbReference type="CDD" id="cd17470">
    <property type="entry name" value="T3SS_Flik_C"/>
    <property type="match status" value="1"/>
</dbReference>
<sequence length="482" mass="45948">MSAASNASAPVSAGNVLFAAPPPRHAQPAKDDSFNAAMNRAAESQAAASRAAARARDNAPKDSSAAAAQDGAPADMANAPAGPGDAQWLAQFAAMMGHAHPGFPGTLPAQAGAGAASGEGVNGSGNGSASVPLPGQPGFAATGAGTATAGLDGKPVDPSATAADGVLSLAGLNGQAPTDTEFLDRLASMVSGGSGRRADGVTGSSKDGWGNVADAATDAATGLVKGAAGALLRGADIVPGFAAVAAAATAAASVANAAASAVSAASAALGGDAASGGASALPGAAGTPDASAAVTTAAVDAAGTPVPAHGVGAHATPANSRADSPTIPGAPASLHGQALQGRLDEALRWMTGNGLQNAELRVTPDALGPITIHVRMDGDTASVMFGTAHEQTRQALEASLGGLRDALAAGGMTLGDTSVGSEQQQRQMLADFGNGDRRQNRADAAPAEAVSALASGAAAGVAGDTTTPAAPRRGNGLLNVYA</sequence>
<evidence type="ECO:0000259" key="2">
    <source>
        <dbReference type="Pfam" id="PF02120"/>
    </source>
</evidence>
<feature type="domain" description="Flagellar hook-length control protein-like C-terminal" evidence="2">
    <location>
        <begin position="346"/>
        <end position="427"/>
    </location>
</feature>
<dbReference type="RefSeq" id="WP_179590083.1">
    <property type="nucleotide sequence ID" value="NZ_JACBYR010000003.1"/>
</dbReference>
<dbReference type="AlphaFoldDB" id="A0A7Y9IZ82"/>
<reference evidence="3 4" key="1">
    <citation type="submission" date="2020-07" db="EMBL/GenBank/DDBJ databases">
        <title>Genomic Encyclopedia of Type Strains, Phase IV (KMG-V): Genome sequencing to study the core and pangenomes of soil and plant-associated prokaryotes.</title>
        <authorList>
            <person name="Whitman W."/>
        </authorList>
    </citation>
    <scope>NUCLEOTIDE SEQUENCE [LARGE SCALE GENOMIC DNA]</scope>
    <source>
        <strain evidence="3 4">SAS40</strain>
    </source>
</reference>
<dbReference type="Gene3D" id="3.30.750.140">
    <property type="match status" value="1"/>
</dbReference>
<feature type="compositionally biased region" description="Low complexity" evidence="1">
    <location>
        <begin position="458"/>
        <end position="471"/>
    </location>
</feature>
<keyword evidence="3" id="KW-0282">Flagellum</keyword>
<feature type="region of interest" description="Disordered" evidence="1">
    <location>
        <begin position="308"/>
        <end position="334"/>
    </location>
</feature>
<dbReference type="InterPro" id="IPR021136">
    <property type="entry name" value="Flagellar_hook_control-like_C"/>
</dbReference>
<feature type="region of interest" description="Disordered" evidence="1">
    <location>
        <begin position="1"/>
        <end position="83"/>
    </location>
</feature>
<comment type="caution">
    <text evidence="3">The sequence shown here is derived from an EMBL/GenBank/DDBJ whole genome shotgun (WGS) entry which is preliminary data.</text>
</comment>
<dbReference type="InterPro" id="IPR038610">
    <property type="entry name" value="FliK-like_C_sf"/>
</dbReference>
<evidence type="ECO:0000256" key="1">
    <source>
        <dbReference type="SAM" id="MobiDB-lite"/>
    </source>
</evidence>
<accession>A0A7Y9IZ82</accession>
<dbReference type="EMBL" id="JACBYR010000003">
    <property type="protein sequence ID" value="NYE85732.1"/>
    <property type="molecule type" value="Genomic_DNA"/>
</dbReference>
<feature type="compositionally biased region" description="Low complexity" evidence="1">
    <location>
        <begin position="35"/>
        <end position="52"/>
    </location>
</feature>
<keyword evidence="4" id="KW-1185">Reference proteome</keyword>
<keyword evidence="3" id="KW-0969">Cilium</keyword>
<feature type="compositionally biased region" description="Gly residues" evidence="1">
    <location>
        <begin position="115"/>
        <end position="126"/>
    </location>
</feature>
<dbReference type="PANTHER" id="PTHR37533">
    <property type="entry name" value="FLAGELLAR HOOK-LENGTH CONTROL PROTEIN"/>
    <property type="match status" value="1"/>
</dbReference>
<name>A0A7Y9IZ82_9BURK</name>
<evidence type="ECO:0000313" key="4">
    <source>
        <dbReference type="Proteomes" id="UP000542125"/>
    </source>
</evidence>
<keyword evidence="3" id="KW-0966">Cell projection</keyword>
<feature type="compositionally biased region" description="Low complexity" evidence="1">
    <location>
        <begin position="1"/>
        <end position="13"/>
    </location>
</feature>